<name>C4XPX4_SOLM1</name>
<dbReference type="AlphaFoldDB" id="C4XPX4"/>
<evidence type="ECO:0000313" key="1">
    <source>
        <dbReference type="EMBL" id="BAH77674.1"/>
    </source>
</evidence>
<dbReference type="Proteomes" id="UP000009071">
    <property type="component" value="Chromosome"/>
</dbReference>
<evidence type="ECO:0000313" key="2">
    <source>
        <dbReference type="Proteomes" id="UP000009071"/>
    </source>
</evidence>
<dbReference type="KEGG" id="dma:DMR_41830"/>
<proteinExistence type="predicted"/>
<dbReference type="STRING" id="573370.DMR_41830"/>
<dbReference type="HOGENOM" id="CLU_3024738_0_0_7"/>
<organism evidence="1 2">
    <name type="scientific">Solidesulfovibrio magneticus (strain ATCC 700980 / DSM 13731 / RS-1)</name>
    <name type="common">Desulfovibrio magneticus</name>
    <dbReference type="NCBI Taxonomy" id="573370"/>
    <lineage>
        <taxon>Bacteria</taxon>
        <taxon>Pseudomonadati</taxon>
        <taxon>Thermodesulfobacteriota</taxon>
        <taxon>Desulfovibrionia</taxon>
        <taxon>Desulfovibrionales</taxon>
        <taxon>Desulfovibrionaceae</taxon>
        <taxon>Solidesulfovibrio</taxon>
    </lineage>
</organism>
<reference evidence="1 2" key="1">
    <citation type="journal article" date="2009" name="Genome Res.">
        <title>Whole genome sequence of Desulfovibrio magneticus strain RS-1 revealed common gene clusters in magnetotactic bacteria.</title>
        <authorList>
            <person name="Nakazawa H."/>
            <person name="Arakaki A."/>
            <person name="Narita-Yamada S."/>
            <person name="Yashiro I."/>
            <person name="Jinno K."/>
            <person name="Aoki N."/>
            <person name="Tsuruyama A."/>
            <person name="Okamura Y."/>
            <person name="Tanikawa S."/>
            <person name="Fujita N."/>
            <person name="Takeyama H."/>
            <person name="Matsunaga T."/>
        </authorList>
    </citation>
    <scope>NUCLEOTIDE SEQUENCE [LARGE SCALE GENOMIC DNA]</scope>
    <source>
        <strain evidence="2">ATCC 700980 / DSM 13731 / RS-1</strain>
    </source>
</reference>
<dbReference type="EMBL" id="AP010904">
    <property type="protein sequence ID" value="BAH77674.1"/>
    <property type="molecule type" value="Genomic_DNA"/>
</dbReference>
<gene>
    <name evidence="1" type="ordered locus">DMR_41830</name>
</gene>
<protein>
    <submittedName>
        <fullName evidence="1">Uncharacterized protein</fullName>
    </submittedName>
</protein>
<keyword evidence="2" id="KW-1185">Reference proteome</keyword>
<accession>C4XPX4</accession>
<sequence length="55" mass="6418">MRNQILSSRLDNGICSIFCLQKIKCSKPDCFFVDQCSSWIYSVIINNNEKQTDRN</sequence>